<keyword evidence="3" id="KW-0998">Cell outer membrane</keyword>
<dbReference type="AlphaFoldDB" id="A0A1H4HEJ9"/>
<keyword evidence="7" id="KW-1185">Reference proteome</keyword>
<dbReference type="Pfam" id="PF13181">
    <property type="entry name" value="TPR_8"/>
    <property type="match status" value="1"/>
</dbReference>
<organism evidence="6 7">
    <name type="scientific">Pedobacter hartonius</name>
    <dbReference type="NCBI Taxonomy" id="425514"/>
    <lineage>
        <taxon>Bacteria</taxon>
        <taxon>Pseudomonadati</taxon>
        <taxon>Bacteroidota</taxon>
        <taxon>Sphingobacteriia</taxon>
        <taxon>Sphingobacteriales</taxon>
        <taxon>Sphingobacteriaceae</taxon>
        <taxon>Pedobacter</taxon>
    </lineage>
</organism>
<dbReference type="SUPFAM" id="SSF103088">
    <property type="entry name" value="OmpA-like"/>
    <property type="match status" value="1"/>
</dbReference>
<dbReference type="InterPro" id="IPR011990">
    <property type="entry name" value="TPR-like_helical_dom_sf"/>
</dbReference>
<dbReference type="InterPro" id="IPR011659">
    <property type="entry name" value="WD40"/>
</dbReference>
<dbReference type="InterPro" id="IPR050330">
    <property type="entry name" value="Bact_OuterMem_StrucFunc"/>
</dbReference>
<protein>
    <submittedName>
        <fullName evidence="6">WD40-like Beta Propeller Repeat</fullName>
    </submittedName>
</protein>
<dbReference type="InterPro" id="IPR006665">
    <property type="entry name" value="OmpA-like"/>
</dbReference>
<dbReference type="CDD" id="cd07185">
    <property type="entry name" value="OmpA_C-like"/>
    <property type="match status" value="1"/>
</dbReference>
<dbReference type="InterPro" id="IPR006664">
    <property type="entry name" value="OMP_bac"/>
</dbReference>
<dbReference type="PROSITE" id="PS51123">
    <property type="entry name" value="OMPA_2"/>
    <property type="match status" value="1"/>
</dbReference>
<name>A0A1H4HEJ9_9SPHI</name>
<feature type="domain" description="OmpA-like" evidence="5">
    <location>
        <begin position="537"/>
        <end position="650"/>
    </location>
</feature>
<dbReference type="Gene3D" id="2.120.10.30">
    <property type="entry name" value="TolB, C-terminal domain"/>
    <property type="match status" value="1"/>
</dbReference>
<dbReference type="EMBL" id="FNRA01000016">
    <property type="protein sequence ID" value="SEB20279.1"/>
    <property type="molecule type" value="Genomic_DNA"/>
</dbReference>
<dbReference type="SUPFAM" id="SSF48452">
    <property type="entry name" value="TPR-like"/>
    <property type="match status" value="1"/>
</dbReference>
<dbReference type="Pfam" id="PF07676">
    <property type="entry name" value="PD40"/>
    <property type="match status" value="4"/>
</dbReference>
<evidence type="ECO:0000256" key="3">
    <source>
        <dbReference type="ARBA" id="ARBA00023237"/>
    </source>
</evidence>
<sequence length="650" mass="72265">MDIHTFLKNCTHNFACSGKMFLFILVISIATVKAARAQESTVRKAQQNFESAQKSLQHKDYETAIKSLDDALEADPAFQLAFVQLGDVYRLKREFKKAKSSYLKAIAISGAGTEARVYYSLGDVELKSADYENAGKHFRFFKENYKGKDQDLLMRTNKYILDCDFSATALKHPETYRPVNLGNAINTKDREYFPALTADGSSLIFSRTVNGNEDFYVSHRTADKQWSAAVPMSDKINTAQNEGAQSISPDGMYLFFTGCNREDGLGSCDLYVSHKNGKDWDKPFNLGPTVNSGSWESQPAVTPDGSTLYFVSNRPGGLGGYDIWKTTFNSEGEWGKPENLGPGINTPFDETTPFIHPDGKTLYFSSNGWPGLGGMDIFYSRLQENGKWGKPTNIGYPINTFSEETGLMVTPDGSQGMFSSVLKDGYGDMDIYSFDLPAAAKPLPITYVKGIVRDKETHNFLEANVQVVNLKTKESKFNDFTSKDNGEFLAVMPLGSAYAFNAIADGYLFYSDNFELSTATPGKPYVLEIYLEKLKPGGNVILRNIFFDTNKFELLPASVTELTNLLQLLQANTTTGIEIQGHTDNVGNATDNQKLSFQRAKAVYDYLVNHKIEAGRLRFKGFGPTVPVAKNDTAEGRQKNRRTSFLITKI</sequence>
<dbReference type="Gene3D" id="3.30.1330.60">
    <property type="entry name" value="OmpA-like domain"/>
    <property type="match status" value="1"/>
</dbReference>
<keyword evidence="2 4" id="KW-0472">Membrane</keyword>
<gene>
    <name evidence="6" type="ORF">SAMN05443550_11667</name>
</gene>
<proteinExistence type="predicted"/>
<dbReference type="GO" id="GO:0009279">
    <property type="term" value="C:cell outer membrane"/>
    <property type="evidence" value="ECO:0007669"/>
    <property type="project" value="UniProtKB-SubCell"/>
</dbReference>
<evidence type="ECO:0000256" key="1">
    <source>
        <dbReference type="ARBA" id="ARBA00004442"/>
    </source>
</evidence>
<dbReference type="Gene3D" id="1.25.40.10">
    <property type="entry name" value="Tetratricopeptide repeat domain"/>
    <property type="match status" value="1"/>
</dbReference>
<dbReference type="Pfam" id="PF00691">
    <property type="entry name" value="OmpA"/>
    <property type="match status" value="1"/>
</dbReference>
<dbReference type="Proteomes" id="UP000198850">
    <property type="component" value="Unassembled WGS sequence"/>
</dbReference>
<evidence type="ECO:0000256" key="4">
    <source>
        <dbReference type="PROSITE-ProRule" id="PRU00473"/>
    </source>
</evidence>
<dbReference type="InterPro" id="IPR019734">
    <property type="entry name" value="TPR_rpt"/>
</dbReference>
<evidence type="ECO:0000256" key="2">
    <source>
        <dbReference type="ARBA" id="ARBA00023136"/>
    </source>
</evidence>
<dbReference type="PANTHER" id="PTHR30329:SF21">
    <property type="entry name" value="LIPOPROTEIN YIAD-RELATED"/>
    <property type="match status" value="1"/>
</dbReference>
<comment type="subcellular location">
    <subcellularLocation>
        <location evidence="1">Cell outer membrane</location>
    </subcellularLocation>
</comment>
<evidence type="ECO:0000313" key="6">
    <source>
        <dbReference type="EMBL" id="SEB20279.1"/>
    </source>
</evidence>
<reference evidence="6 7" key="1">
    <citation type="submission" date="2016-10" db="EMBL/GenBank/DDBJ databases">
        <authorList>
            <person name="de Groot N.N."/>
        </authorList>
    </citation>
    <scope>NUCLEOTIDE SEQUENCE [LARGE SCALE GENOMIC DNA]</scope>
    <source>
        <strain evidence="6 7">DSM 19033</strain>
    </source>
</reference>
<evidence type="ECO:0000313" key="7">
    <source>
        <dbReference type="Proteomes" id="UP000198850"/>
    </source>
</evidence>
<dbReference type="PRINTS" id="PR01021">
    <property type="entry name" value="OMPADOMAIN"/>
</dbReference>
<evidence type="ECO:0000259" key="5">
    <source>
        <dbReference type="PROSITE" id="PS51123"/>
    </source>
</evidence>
<dbReference type="InterPro" id="IPR036737">
    <property type="entry name" value="OmpA-like_sf"/>
</dbReference>
<dbReference type="RefSeq" id="WP_245735408.1">
    <property type="nucleotide sequence ID" value="NZ_FNRA01000016.1"/>
</dbReference>
<dbReference type="STRING" id="425514.SAMN05443550_11667"/>
<dbReference type="PANTHER" id="PTHR30329">
    <property type="entry name" value="STATOR ELEMENT OF FLAGELLAR MOTOR COMPLEX"/>
    <property type="match status" value="1"/>
</dbReference>
<dbReference type="SUPFAM" id="SSF82171">
    <property type="entry name" value="DPP6 N-terminal domain-like"/>
    <property type="match status" value="1"/>
</dbReference>
<dbReference type="InterPro" id="IPR011042">
    <property type="entry name" value="6-blade_b-propeller_TolB-like"/>
</dbReference>
<accession>A0A1H4HEJ9</accession>